<evidence type="ECO:0000313" key="14">
    <source>
        <dbReference type="Proteomes" id="UP000504617"/>
    </source>
</evidence>
<dbReference type="Gene3D" id="3.40.50.11530">
    <property type="match status" value="1"/>
</dbReference>
<keyword evidence="5 12" id="KW-0732">Signal</keyword>
<organism evidence="14 15">
    <name type="scientific">Thamnophis sirtalis</name>
    <dbReference type="NCBI Taxonomy" id="35019"/>
    <lineage>
        <taxon>Eukaryota</taxon>
        <taxon>Metazoa</taxon>
        <taxon>Chordata</taxon>
        <taxon>Craniata</taxon>
        <taxon>Vertebrata</taxon>
        <taxon>Euteleostomi</taxon>
        <taxon>Lepidosauria</taxon>
        <taxon>Squamata</taxon>
        <taxon>Bifurcata</taxon>
        <taxon>Unidentata</taxon>
        <taxon>Episquamata</taxon>
        <taxon>Toxicofera</taxon>
        <taxon>Serpentes</taxon>
        <taxon>Colubroidea</taxon>
        <taxon>Colubridae</taxon>
        <taxon>Natricinae</taxon>
        <taxon>Thamnophis</taxon>
    </lineage>
</organism>
<evidence type="ECO:0000256" key="9">
    <source>
        <dbReference type="ARBA" id="ARBA00023180"/>
    </source>
</evidence>
<keyword evidence="7 11" id="KW-0472">Membrane</keyword>
<dbReference type="InterPro" id="IPR039465">
    <property type="entry name" value="IL-17_rcpt-like"/>
</dbReference>
<keyword evidence="8 15" id="KW-0675">Receptor</keyword>
<keyword evidence="3" id="KW-1003">Cell membrane</keyword>
<evidence type="ECO:0000256" key="4">
    <source>
        <dbReference type="ARBA" id="ARBA00022692"/>
    </source>
</evidence>
<keyword evidence="6 11" id="KW-1133">Transmembrane helix</keyword>
<dbReference type="OrthoDB" id="9894203at2759"/>
<name>A0A6I9YPW0_9SAUR</name>
<keyword evidence="9" id="KW-0325">Glycoprotein</keyword>
<dbReference type="PANTHER" id="PTHR15583">
    <property type="entry name" value="INTERLEUKIN-17 RECEPTOR"/>
    <property type="match status" value="1"/>
</dbReference>
<accession>A0A6I9YPW0</accession>
<protein>
    <submittedName>
        <fullName evidence="15">Interleukin-17 receptor E</fullName>
    </submittedName>
</protein>
<dbReference type="GO" id="GO:0006954">
    <property type="term" value="P:inflammatory response"/>
    <property type="evidence" value="ECO:0007669"/>
    <property type="project" value="UniProtKB-KW"/>
</dbReference>
<dbReference type="Proteomes" id="UP000504617">
    <property type="component" value="Unplaced"/>
</dbReference>
<keyword evidence="14" id="KW-1185">Reference proteome</keyword>
<dbReference type="GO" id="GO:0005886">
    <property type="term" value="C:plasma membrane"/>
    <property type="evidence" value="ECO:0007669"/>
    <property type="project" value="UniProtKB-SubCell"/>
</dbReference>
<reference evidence="15" key="1">
    <citation type="submission" date="2025-08" db="UniProtKB">
        <authorList>
            <consortium name="RefSeq"/>
        </authorList>
    </citation>
    <scope>IDENTIFICATION</scope>
</reference>
<evidence type="ECO:0000256" key="10">
    <source>
        <dbReference type="ARBA" id="ARBA00023198"/>
    </source>
</evidence>
<dbReference type="Pfam" id="PF15037">
    <property type="entry name" value="IL17_R_N"/>
    <property type="match status" value="1"/>
</dbReference>
<evidence type="ECO:0000256" key="11">
    <source>
        <dbReference type="SAM" id="Phobius"/>
    </source>
</evidence>
<evidence type="ECO:0000256" key="1">
    <source>
        <dbReference type="ARBA" id="ARBA00004162"/>
    </source>
</evidence>
<dbReference type="KEGG" id="tsr:106552251"/>
<evidence type="ECO:0000256" key="8">
    <source>
        <dbReference type="ARBA" id="ARBA00023170"/>
    </source>
</evidence>
<dbReference type="Pfam" id="PF08357">
    <property type="entry name" value="SEFIR"/>
    <property type="match status" value="1"/>
</dbReference>
<evidence type="ECO:0000256" key="3">
    <source>
        <dbReference type="ARBA" id="ARBA00022475"/>
    </source>
</evidence>
<feature type="domain" description="SEFIR" evidence="13">
    <location>
        <begin position="516"/>
        <end position="673"/>
    </location>
</feature>
<evidence type="ECO:0000259" key="13">
    <source>
        <dbReference type="PROSITE" id="PS51534"/>
    </source>
</evidence>
<gene>
    <name evidence="15" type="primary">IL17RE</name>
</gene>
<dbReference type="InterPro" id="IPR027841">
    <property type="entry name" value="IL-17_rcpt_C/E_N"/>
</dbReference>
<evidence type="ECO:0000256" key="12">
    <source>
        <dbReference type="SAM" id="SignalP"/>
    </source>
</evidence>
<feature type="transmembrane region" description="Helical" evidence="11">
    <location>
        <begin position="478"/>
        <end position="499"/>
    </location>
</feature>
<evidence type="ECO:0000256" key="5">
    <source>
        <dbReference type="ARBA" id="ARBA00022729"/>
    </source>
</evidence>
<dbReference type="InterPro" id="IPR013568">
    <property type="entry name" value="SEFIR_dom"/>
</dbReference>
<feature type="chain" id="PRO_5027042525" evidence="12">
    <location>
        <begin position="27"/>
        <end position="739"/>
    </location>
</feature>
<dbReference type="GO" id="GO:0030368">
    <property type="term" value="F:interleukin-17 receptor activity"/>
    <property type="evidence" value="ECO:0007669"/>
    <property type="project" value="InterPro"/>
</dbReference>
<sequence>MGSPTRRVLLLLLLTTFLLNLQPAALQSHQPCPCGEVLTNFDCRTYGEGNLPKLCSQCQNQLQESPSQLLPALFLSTAQCCKNGKQTCLQVYVALNSTGIEGLELDFLVPSSNRSSKLQVLKTWEHQNNTGAEWQVEFGGFQVTSGEQVHVSVKTIHSRKLNLSQSYTLRTRRPAPRPSGPEFQYKWIPASRAIEVSSLKAITARLCHKLKWECTELNKSFHQQVQVSKHRPVVLKYEYLLPCLCIEASYNHRDSIRKIVCPFQDQPKAYAADLWSSSYFHDFSSSGKTEMAIALSARCFFYPTVSLCWKENSVPEATCQDIPNSTVNQMKASSMPFEFEDIESLTIPVAAYSIESVDVNPQLCFKFSYMNTSHTECPHKTDTTWNVSLSVKFLQLHLNFHSRTPASFSSALCQPGSSSQCQPEPPVYTISHTGGSALGEMNLILPWTVSRSCVLVWRSDVQFAGKRLLCPDVSHRRWGLLASAVVLGLGFLALAIFLIHWNMHRLRRDVPCRHHSRPILLIYSPDSEEHKQLVCSFAALLRSALGCPVLLDLWELGHVGRQGILPWMYAQRELVGRKQGQVLLLWSAGSANAYGLWQGEVSSPGKKAPEPYDLFGAAMACLQAELQGTAGKVQRCDWVIAYFSKLCNRRDIPRALHLLPRYRLPQDLPDLVGVLQGNSSSGPSWLHASAKALVCHLLKAEKKRSSRKQRNQPWSKNIRCLEESLFPLTQLKVHRPSCT</sequence>
<keyword evidence="10" id="KW-0395">Inflammatory response</keyword>
<proteinExistence type="predicted"/>
<dbReference type="CTD" id="132014"/>
<dbReference type="GeneID" id="106552251"/>
<dbReference type="AlphaFoldDB" id="A0A6I9YPW0"/>
<dbReference type="RefSeq" id="XP_013925949.1">
    <property type="nucleotide sequence ID" value="XM_014070474.1"/>
</dbReference>
<dbReference type="PROSITE" id="PS51534">
    <property type="entry name" value="SEFIR"/>
    <property type="match status" value="1"/>
</dbReference>
<evidence type="ECO:0000313" key="15">
    <source>
        <dbReference type="RefSeq" id="XP_013925949.1"/>
    </source>
</evidence>
<comment type="subcellular location">
    <subcellularLocation>
        <location evidence="1">Cell membrane</location>
        <topology evidence="1">Single-pass membrane protein</topology>
    </subcellularLocation>
    <subcellularLocation>
        <location evidence="2">Membrane</location>
        <topology evidence="2">Single-pass type I membrane protein</topology>
    </subcellularLocation>
</comment>
<feature type="signal peptide" evidence="12">
    <location>
        <begin position="1"/>
        <end position="26"/>
    </location>
</feature>
<dbReference type="PANTHER" id="PTHR15583:SF10">
    <property type="entry name" value="INTERLEUKIN-17 RECEPTOR E-LIKE-RELATED"/>
    <property type="match status" value="1"/>
</dbReference>
<keyword evidence="4 11" id="KW-0812">Transmembrane</keyword>
<evidence type="ECO:0000256" key="2">
    <source>
        <dbReference type="ARBA" id="ARBA00004479"/>
    </source>
</evidence>
<evidence type="ECO:0000256" key="7">
    <source>
        <dbReference type="ARBA" id="ARBA00023136"/>
    </source>
</evidence>
<evidence type="ECO:0000256" key="6">
    <source>
        <dbReference type="ARBA" id="ARBA00022989"/>
    </source>
</evidence>